<dbReference type="AlphaFoldDB" id="A0A0U0W5Z4"/>
<proteinExistence type="predicted"/>
<organism evidence="3 4">
    <name type="scientific">Mycobacterium bohemicum DSM 44277</name>
    <dbReference type="NCBI Taxonomy" id="1236609"/>
    <lineage>
        <taxon>Bacteria</taxon>
        <taxon>Bacillati</taxon>
        <taxon>Actinomycetota</taxon>
        <taxon>Actinomycetes</taxon>
        <taxon>Mycobacteriales</taxon>
        <taxon>Mycobacteriaceae</taxon>
        <taxon>Mycobacterium</taxon>
    </lineage>
</organism>
<dbReference type="InterPro" id="IPR033459">
    <property type="entry name" value="AveC-like"/>
</dbReference>
<keyword evidence="2" id="KW-0812">Transmembrane</keyword>
<evidence type="ECO:0000313" key="3">
    <source>
        <dbReference type="EMBL" id="CPR07387.1"/>
    </source>
</evidence>
<dbReference type="Proteomes" id="UP000198875">
    <property type="component" value="Unassembled WGS sequence"/>
</dbReference>
<dbReference type="OrthoDB" id="4508396at2"/>
<feature type="transmembrane region" description="Helical" evidence="2">
    <location>
        <begin position="211"/>
        <end position="233"/>
    </location>
</feature>
<evidence type="ECO:0000256" key="2">
    <source>
        <dbReference type="SAM" id="Phobius"/>
    </source>
</evidence>
<feature type="region of interest" description="Disordered" evidence="1">
    <location>
        <begin position="357"/>
        <end position="378"/>
    </location>
</feature>
<evidence type="ECO:0000256" key="1">
    <source>
        <dbReference type="SAM" id="MobiDB-lite"/>
    </source>
</evidence>
<keyword evidence="2" id="KW-0472">Membrane</keyword>
<sequence>MTTEQTAAPSRTPERVAARSPRGRIAAWLLAVLGVALVVAVAWNARDYPDARVGNPEFSGTPRPVEPLLGYDHWLGLFQIFAVVLVAGLFALFLWGWRGYGPHPYVLMGVVTTFIAWQDPIMNWAPYAVYNPRLWHFPESWPLVSISPTIEPFVVLGYALFQFGPYFPAVWILRKLQARRRADAFVWRHPLISLAALIFVCGFLIDMLLEVFLVRTGFYIYSQVIPFGSIFVGTAYQFPLLWESSLVTLVMIPAGILVYRDDTGRTVSEKLAQRAGILAGRPVLASFLVMLVIINVSYLVYGATFTALKWSRLASSVACPFPYPDAKVFDPQGFYEQNGQKGPYSVGIMSTWGNGQPHGRPNVQLGSESDRCAQGANR</sequence>
<protein>
    <recommendedName>
        <fullName evidence="5">Postpolyketide modification protein</fullName>
    </recommendedName>
</protein>
<keyword evidence="2" id="KW-1133">Transmembrane helix</keyword>
<feature type="transmembrane region" description="Helical" evidence="2">
    <location>
        <begin position="240"/>
        <end position="259"/>
    </location>
</feature>
<name>A0A0U0W5Z4_MYCBE</name>
<feature type="transmembrane region" description="Helical" evidence="2">
    <location>
        <begin position="185"/>
        <end position="205"/>
    </location>
</feature>
<feature type="transmembrane region" description="Helical" evidence="2">
    <location>
        <begin position="150"/>
        <end position="173"/>
    </location>
</feature>
<evidence type="ECO:0008006" key="5">
    <source>
        <dbReference type="Google" id="ProtNLM"/>
    </source>
</evidence>
<gene>
    <name evidence="3" type="ORF">BN971_01000</name>
</gene>
<evidence type="ECO:0000313" key="4">
    <source>
        <dbReference type="Proteomes" id="UP000198875"/>
    </source>
</evidence>
<dbReference type="EMBL" id="CSTD01000001">
    <property type="protein sequence ID" value="CPR07387.1"/>
    <property type="molecule type" value="Genomic_DNA"/>
</dbReference>
<feature type="transmembrane region" description="Helical" evidence="2">
    <location>
        <begin position="279"/>
        <end position="301"/>
    </location>
</feature>
<dbReference type="RefSeq" id="WP_085181877.1">
    <property type="nucleotide sequence ID" value="NZ_CSTD01000001.1"/>
</dbReference>
<feature type="transmembrane region" description="Helical" evidence="2">
    <location>
        <begin position="107"/>
        <end position="130"/>
    </location>
</feature>
<reference evidence="3 4" key="1">
    <citation type="submission" date="2015-03" db="EMBL/GenBank/DDBJ databases">
        <authorList>
            <person name="Murphy D."/>
        </authorList>
    </citation>
    <scope>NUCLEOTIDE SEQUENCE [LARGE SCALE GENOMIC DNA]</scope>
    <source>
        <strain evidence="3 4">DSM 44277</strain>
    </source>
</reference>
<feature type="transmembrane region" description="Helical" evidence="2">
    <location>
        <begin position="25"/>
        <end position="45"/>
    </location>
</feature>
<feature type="transmembrane region" description="Helical" evidence="2">
    <location>
        <begin position="74"/>
        <end position="95"/>
    </location>
</feature>
<dbReference type="Pfam" id="PF17198">
    <property type="entry name" value="AveC_like"/>
    <property type="match status" value="1"/>
</dbReference>
<accession>A0A0U0W5Z4</accession>